<evidence type="ECO:0000313" key="9">
    <source>
        <dbReference type="Proteomes" id="UP000250266"/>
    </source>
</evidence>
<dbReference type="GO" id="GO:0051999">
    <property type="term" value="P:mannosyl-inositol phosphorylceramide biosynthetic process"/>
    <property type="evidence" value="ECO:0007669"/>
    <property type="project" value="TreeGrafter"/>
</dbReference>
<evidence type="ECO:0000313" key="8">
    <source>
        <dbReference type="EMBL" id="OCK84812.1"/>
    </source>
</evidence>
<evidence type="ECO:0000256" key="7">
    <source>
        <dbReference type="SAM" id="Phobius"/>
    </source>
</evidence>
<keyword evidence="4 7" id="KW-0812">Transmembrane</keyword>
<dbReference type="Pfam" id="PF04488">
    <property type="entry name" value="Gly_transf_sug"/>
    <property type="match status" value="1"/>
</dbReference>
<dbReference type="FunFam" id="3.90.550.20:FF:000001">
    <property type="entry name" value="MIPC synthase subunit (SurA)"/>
    <property type="match status" value="1"/>
</dbReference>
<dbReference type="Gene3D" id="3.90.550.20">
    <property type="match status" value="1"/>
</dbReference>
<comment type="similarity">
    <text evidence="2">Belongs to the glycosyltransferase 32 family.</text>
</comment>
<dbReference type="InterPro" id="IPR007577">
    <property type="entry name" value="GlycoTrfase_DXD_sugar-bd_CS"/>
</dbReference>
<comment type="subcellular location">
    <subcellularLocation>
        <location evidence="1">Membrane</location>
        <topology evidence="1">Multi-pass membrane protein</topology>
    </subcellularLocation>
</comment>
<evidence type="ECO:0000256" key="5">
    <source>
        <dbReference type="ARBA" id="ARBA00022989"/>
    </source>
</evidence>
<proteinExistence type="inferred from homology"/>
<reference evidence="8 9" key="1">
    <citation type="journal article" date="2016" name="Nat. Commun.">
        <title>Ectomycorrhizal ecology is imprinted in the genome of the dominant symbiotic fungus Cenococcum geophilum.</title>
        <authorList>
            <consortium name="DOE Joint Genome Institute"/>
            <person name="Peter M."/>
            <person name="Kohler A."/>
            <person name="Ohm R.A."/>
            <person name="Kuo A."/>
            <person name="Krutzmann J."/>
            <person name="Morin E."/>
            <person name="Arend M."/>
            <person name="Barry K.W."/>
            <person name="Binder M."/>
            <person name="Choi C."/>
            <person name="Clum A."/>
            <person name="Copeland A."/>
            <person name="Grisel N."/>
            <person name="Haridas S."/>
            <person name="Kipfer T."/>
            <person name="LaButti K."/>
            <person name="Lindquist E."/>
            <person name="Lipzen A."/>
            <person name="Maire R."/>
            <person name="Meier B."/>
            <person name="Mihaltcheva S."/>
            <person name="Molinier V."/>
            <person name="Murat C."/>
            <person name="Poggeler S."/>
            <person name="Quandt C.A."/>
            <person name="Sperisen C."/>
            <person name="Tritt A."/>
            <person name="Tisserant E."/>
            <person name="Crous P.W."/>
            <person name="Henrissat B."/>
            <person name="Nehls U."/>
            <person name="Egli S."/>
            <person name="Spatafora J.W."/>
            <person name="Grigoriev I.V."/>
            <person name="Martin F.M."/>
        </authorList>
    </citation>
    <scope>NUCLEOTIDE SEQUENCE [LARGE SCALE GENOMIC DNA]</scope>
    <source>
        <strain evidence="8 9">CBS 459.81</strain>
    </source>
</reference>
<dbReference type="PANTHER" id="PTHR32385:SF20">
    <property type="entry name" value="MANNOSYL PHOSPHORYLINOSITOL CERAMIDE SYNTHASE CSH1-RELATED"/>
    <property type="match status" value="1"/>
</dbReference>
<evidence type="ECO:0000256" key="3">
    <source>
        <dbReference type="ARBA" id="ARBA00022679"/>
    </source>
</evidence>
<name>A0A8E2JJL4_9PEZI</name>
<gene>
    <name evidence="8" type="ORF">K432DRAFT_288175</name>
</gene>
<feature type="transmembrane region" description="Helical" evidence="7">
    <location>
        <begin position="270"/>
        <end position="292"/>
    </location>
</feature>
<dbReference type="GO" id="GO:0016020">
    <property type="term" value="C:membrane"/>
    <property type="evidence" value="ECO:0007669"/>
    <property type="project" value="UniProtKB-SubCell"/>
</dbReference>
<dbReference type="EMBL" id="KV744830">
    <property type="protein sequence ID" value="OCK84812.1"/>
    <property type="molecule type" value="Genomic_DNA"/>
</dbReference>
<keyword evidence="3 8" id="KW-0808">Transferase</keyword>
<dbReference type="InterPro" id="IPR051706">
    <property type="entry name" value="Glycosyltransferase_domain"/>
</dbReference>
<protein>
    <submittedName>
        <fullName evidence="8">Glycosyltransferase family 32 protein</fullName>
    </submittedName>
</protein>
<evidence type="ECO:0000256" key="6">
    <source>
        <dbReference type="ARBA" id="ARBA00023136"/>
    </source>
</evidence>
<keyword evidence="5 7" id="KW-1133">Transmembrane helix</keyword>
<organism evidence="8 9">
    <name type="scientific">Lepidopterella palustris CBS 459.81</name>
    <dbReference type="NCBI Taxonomy" id="1314670"/>
    <lineage>
        <taxon>Eukaryota</taxon>
        <taxon>Fungi</taxon>
        <taxon>Dikarya</taxon>
        <taxon>Ascomycota</taxon>
        <taxon>Pezizomycotina</taxon>
        <taxon>Dothideomycetes</taxon>
        <taxon>Pleosporomycetidae</taxon>
        <taxon>Mytilinidiales</taxon>
        <taxon>Argynnaceae</taxon>
        <taxon>Lepidopterella</taxon>
    </lineage>
</organism>
<sequence length="329" mass="38482">MRKGVLIFFITNIIIIGFLVNSVWTLLTLLFIDGSEDQISRAELPAPNSGAISERPRLIPKIIHQTYINESIPAHWQGPQQSCLDLHPDYEYKLWTDKKSREFIAAEYPWFLETFDGYEFPIMRADAIRYFVLAHFGGIYIDLDDGCNRSLDPLLAYPAWVRRTTPTGISNDAMGAIPRHPFFLRAIDSLPEYNRNWILPYITVMGSTGPLFLSVIWRHYNSGKPKGLDRVRVLFKDEYNNHPWSFFTHHRGSSWHGKDVHLIFWMAHHWMFLTVIGFTLGFAVLFFIWWFCGRVVLSGTIKGRNVNSRIPYWRRVSQKDYELVDRHEV</sequence>
<dbReference type="GO" id="GO:0000030">
    <property type="term" value="F:mannosyltransferase activity"/>
    <property type="evidence" value="ECO:0007669"/>
    <property type="project" value="TreeGrafter"/>
</dbReference>
<evidence type="ECO:0000256" key="1">
    <source>
        <dbReference type="ARBA" id="ARBA00004141"/>
    </source>
</evidence>
<evidence type="ECO:0000256" key="4">
    <source>
        <dbReference type="ARBA" id="ARBA00022692"/>
    </source>
</evidence>
<dbReference type="Proteomes" id="UP000250266">
    <property type="component" value="Unassembled WGS sequence"/>
</dbReference>
<dbReference type="PANTHER" id="PTHR32385">
    <property type="entry name" value="MANNOSYL PHOSPHORYLINOSITOL CERAMIDE SYNTHASE"/>
    <property type="match status" value="1"/>
</dbReference>
<keyword evidence="6 7" id="KW-0472">Membrane</keyword>
<feature type="transmembrane region" description="Helical" evidence="7">
    <location>
        <begin position="6"/>
        <end position="32"/>
    </location>
</feature>
<evidence type="ECO:0000256" key="2">
    <source>
        <dbReference type="ARBA" id="ARBA00009003"/>
    </source>
</evidence>
<keyword evidence="9" id="KW-1185">Reference proteome</keyword>
<accession>A0A8E2JJL4</accession>
<dbReference type="SUPFAM" id="SSF53448">
    <property type="entry name" value="Nucleotide-diphospho-sugar transferases"/>
    <property type="match status" value="1"/>
</dbReference>
<dbReference type="AlphaFoldDB" id="A0A8E2JJL4"/>
<dbReference type="InterPro" id="IPR029044">
    <property type="entry name" value="Nucleotide-diphossugar_trans"/>
</dbReference>
<dbReference type="OrthoDB" id="3647at2759"/>